<organism evidence="2 3">
    <name type="scientific">Juglans regia</name>
    <name type="common">English walnut</name>
    <dbReference type="NCBI Taxonomy" id="51240"/>
    <lineage>
        <taxon>Eukaryota</taxon>
        <taxon>Viridiplantae</taxon>
        <taxon>Streptophyta</taxon>
        <taxon>Embryophyta</taxon>
        <taxon>Tracheophyta</taxon>
        <taxon>Spermatophyta</taxon>
        <taxon>Magnoliopsida</taxon>
        <taxon>eudicotyledons</taxon>
        <taxon>Gunneridae</taxon>
        <taxon>Pentapetalae</taxon>
        <taxon>rosids</taxon>
        <taxon>fabids</taxon>
        <taxon>Fagales</taxon>
        <taxon>Juglandaceae</taxon>
        <taxon>Juglans</taxon>
    </lineage>
</organism>
<reference evidence="3" key="1">
    <citation type="submission" date="2025-08" db="UniProtKB">
        <authorList>
            <consortium name="RefSeq"/>
        </authorList>
    </citation>
    <scope>IDENTIFICATION</scope>
    <source>
        <tissue evidence="3">Leaves</tissue>
    </source>
</reference>
<dbReference type="GeneID" id="109005361"/>
<dbReference type="KEGG" id="jre:109005361"/>
<dbReference type="Pfam" id="PF05056">
    <property type="entry name" value="DUF674"/>
    <property type="match status" value="1"/>
</dbReference>
<dbReference type="FunCoup" id="A0A2I4G7E9">
    <property type="interactions" value="100"/>
</dbReference>
<dbReference type="InterPro" id="IPR007750">
    <property type="entry name" value="DUF674"/>
</dbReference>
<protein>
    <submittedName>
        <fullName evidence="3">Uncharacterized protein LOC109005361 isoform X1</fullName>
    </submittedName>
</protein>
<accession>A0A2I4G7E9</accession>
<proteinExistence type="predicted"/>
<keyword evidence="2" id="KW-1185">Reference proteome</keyword>
<name>A0A2I4G7E9_JUGRE</name>
<dbReference type="PANTHER" id="PTHR33103">
    <property type="entry name" value="OS01G0153900 PROTEIN"/>
    <property type="match status" value="1"/>
</dbReference>
<evidence type="ECO:0000313" key="3">
    <source>
        <dbReference type="RefSeq" id="XP_018839822.1"/>
    </source>
</evidence>
<dbReference type="Proteomes" id="UP000235220">
    <property type="component" value="Chromosome 8"/>
</dbReference>
<dbReference type="OrthoDB" id="2014278at2759"/>
<evidence type="ECO:0000313" key="2">
    <source>
        <dbReference type="Proteomes" id="UP000235220"/>
    </source>
</evidence>
<dbReference type="PANTHER" id="PTHR33103:SF114">
    <property type="entry name" value="DUF674 DOMAIN-CONTAINING PROTEIN"/>
    <property type="match status" value="1"/>
</dbReference>
<dbReference type="InParanoid" id="A0A2I4G7E9"/>
<sequence>MAETKISLKLVIDKKRNRVLLAEAGKDFVDFLLEAFTLPVVTVARFLKNEDTAGCLQSLYNSVENLSDSFIQPGRSKDLVLRPKFVTSGDTGSLLPRVDHCTFLKLYRCSKSNCYCRGTYLSSISGRRCLSCDSPMSEEVRIEELESRNKASGNFDFVKESVTYMVMDDLEIKPMSVDPFITLLNDHNLKESGPIEKKVIDLSMDECVKLLKAALQSKTVLTDTFLSSPSETGESIKKNESSDEPTILNRRYSRQRW</sequence>
<feature type="region of interest" description="Disordered" evidence="1">
    <location>
        <begin position="227"/>
        <end position="257"/>
    </location>
</feature>
<gene>
    <name evidence="3" type="primary">LOC109005361</name>
</gene>
<evidence type="ECO:0000256" key="1">
    <source>
        <dbReference type="SAM" id="MobiDB-lite"/>
    </source>
</evidence>
<dbReference type="STRING" id="51240.A0A2I4G7E9"/>
<dbReference type="RefSeq" id="XP_018839822.1">
    <property type="nucleotide sequence ID" value="XM_018984277.2"/>
</dbReference>
<dbReference type="AlphaFoldDB" id="A0A2I4G7E9"/>